<dbReference type="GO" id="GO:0048578">
    <property type="term" value="P:positive regulation of long-day photoperiodism, flowering"/>
    <property type="evidence" value="ECO:0007669"/>
    <property type="project" value="InterPro"/>
</dbReference>
<proteinExistence type="predicted"/>
<dbReference type="Proteomes" id="UP001140949">
    <property type="component" value="Unassembled WGS sequence"/>
</dbReference>
<dbReference type="GO" id="GO:0043565">
    <property type="term" value="F:sequence-specific DNA binding"/>
    <property type="evidence" value="ECO:0007669"/>
    <property type="project" value="TreeGrafter"/>
</dbReference>
<evidence type="ECO:0000256" key="1">
    <source>
        <dbReference type="SAM" id="MobiDB-lite"/>
    </source>
</evidence>
<evidence type="ECO:0000313" key="3">
    <source>
        <dbReference type="Proteomes" id="UP001140949"/>
    </source>
</evidence>
<dbReference type="GO" id="GO:0045893">
    <property type="term" value="P:positive regulation of DNA-templated transcription"/>
    <property type="evidence" value="ECO:0007669"/>
    <property type="project" value="TreeGrafter"/>
</dbReference>
<sequence length="512" mass="57741">MGKRSHQLFKDKAKNRVSDLEGMMSDLQSAMKQSRTEDVSLLEEQVHQMLREWKAELNQPSPATSLLGDGIGSELSSGIRRLLNIGEEEDDATSKLEEVLGLNPKPEPVDLSAAAHNDLGAAAIFPQEYYINLELPENGFLGDIDYKHILPTGQHQDVTNSLLVPSHLNYQQFNMHQEMAPCHLNYQQFHMHHEYFIDADRQNGDMPHYQEFPHFSDLLSTINLPPSAFLGPKCALWDCQRPSQQYEDYCSSFHATLASSEGEATKPPVLRPGGIDLKDGPLFSALGAKTLGKSVGIPECVGATSAKCPWNNPVFNLSFLEGESLREWLFFDKPRRAFESGNRKQRSLPDYHGRGWHESRKQLVKEFGGMKRSYYMDPQPLNNKELHLFEYEINNCDIWALYRLELKLVDAKKSAKGKVTSDPVVDLQQQMGRLNAENSVDSKRYAKGRGKASQKDVSVDFCSVSDAVNQEENDVKVYLVSDQVAPTNEYPVYGPHLPYGYSVDSLNNYYGT</sequence>
<comment type="caution">
    <text evidence="2">The sequence shown here is derived from an EMBL/GenBank/DDBJ whole genome shotgun (WGS) entry which is preliminary data.</text>
</comment>
<organism evidence="2 3">
    <name type="scientific">Iris pallida</name>
    <name type="common">Sweet iris</name>
    <dbReference type="NCBI Taxonomy" id="29817"/>
    <lineage>
        <taxon>Eukaryota</taxon>
        <taxon>Viridiplantae</taxon>
        <taxon>Streptophyta</taxon>
        <taxon>Embryophyta</taxon>
        <taxon>Tracheophyta</taxon>
        <taxon>Spermatophyta</taxon>
        <taxon>Magnoliopsida</taxon>
        <taxon>Liliopsida</taxon>
        <taxon>Asparagales</taxon>
        <taxon>Iridaceae</taxon>
        <taxon>Iridoideae</taxon>
        <taxon>Irideae</taxon>
        <taxon>Iris</taxon>
    </lineage>
</organism>
<protein>
    <submittedName>
        <fullName evidence="2">Transcription factor VOZ1-like</fullName>
    </submittedName>
</protein>
<name>A0AAX6DTW9_IRIPA</name>
<dbReference type="EMBL" id="JANAVB010042014">
    <property type="protein sequence ID" value="KAJ6795191.1"/>
    <property type="molecule type" value="Genomic_DNA"/>
</dbReference>
<evidence type="ECO:0000313" key="2">
    <source>
        <dbReference type="EMBL" id="KAJ6795191.1"/>
    </source>
</evidence>
<dbReference type="GO" id="GO:0005634">
    <property type="term" value="C:nucleus"/>
    <property type="evidence" value="ECO:0007669"/>
    <property type="project" value="TreeGrafter"/>
</dbReference>
<reference evidence="2" key="1">
    <citation type="journal article" date="2023" name="GigaByte">
        <title>Genome assembly of the bearded iris, Iris pallida Lam.</title>
        <authorList>
            <person name="Bruccoleri R.E."/>
            <person name="Oakeley E.J."/>
            <person name="Faust A.M.E."/>
            <person name="Altorfer M."/>
            <person name="Dessus-Babus S."/>
            <person name="Burckhardt D."/>
            <person name="Oertli M."/>
            <person name="Naumann U."/>
            <person name="Petersen F."/>
            <person name="Wong J."/>
        </authorList>
    </citation>
    <scope>NUCLEOTIDE SEQUENCE</scope>
    <source>
        <strain evidence="2">GSM-AAB239-AS_SAM_17_03QT</strain>
    </source>
</reference>
<feature type="compositionally biased region" description="Basic and acidic residues" evidence="1">
    <location>
        <begin position="8"/>
        <end position="19"/>
    </location>
</feature>
<gene>
    <name evidence="2" type="ORF">M6B38_227430</name>
</gene>
<dbReference type="PANTHER" id="PTHR33873">
    <property type="entry name" value="TRANSCRIPTION FACTOR VOZ1"/>
    <property type="match status" value="1"/>
</dbReference>
<accession>A0AAX6DTW9</accession>
<reference evidence="2" key="2">
    <citation type="submission" date="2023-04" db="EMBL/GenBank/DDBJ databases">
        <authorList>
            <person name="Bruccoleri R.E."/>
            <person name="Oakeley E.J."/>
            <person name="Faust A.-M."/>
            <person name="Dessus-Babus S."/>
            <person name="Altorfer M."/>
            <person name="Burckhardt D."/>
            <person name="Oertli M."/>
            <person name="Naumann U."/>
            <person name="Petersen F."/>
            <person name="Wong J."/>
        </authorList>
    </citation>
    <scope>NUCLEOTIDE SEQUENCE</scope>
    <source>
        <strain evidence="2">GSM-AAB239-AS_SAM_17_03QT</strain>
        <tissue evidence="2">Leaf</tissue>
    </source>
</reference>
<dbReference type="AlphaFoldDB" id="A0AAX6DTW9"/>
<keyword evidence="3" id="KW-1185">Reference proteome</keyword>
<dbReference type="PANTHER" id="PTHR33873:SF15">
    <property type="entry name" value="TRANSCRIPTION FACTOR VOZ2"/>
    <property type="match status" value="1"/>
</dbReference>
<feature type="region of interest" description="Disordered" evidence="1">
    <location>
        <begin position="1"/>
        <end position="20"/>
    </location>
</feature>
<dbReference type="InterPro" id="IPR039277">
    <property type="entry name" value="VOZ1/VOZ2"/>
</dbReference>